<dbReference type="CDD" id="cd00761">
    <property type="entry name" value="Glyco_tranf_GTA_type"/>
    <property type="match status" value="1"/>
</dbReference>
<dbReference type="SUPFAM" id="SSF53448">
    <property type="entry name" value="Nucleotide-diphospho-sugar transferases"/>
    <property type="match status" value="1"/>
</dbReference>
<dbReference type="Pfam" id="PF00535">
    <property type="entry name" value="Glycos_transf_2"/>
    <property type="match status" value="1"/>
</dbReference>
<dbReference type="PANTHER" id="PTHR43179">
    <property type="entry name" value="RHAMNOSYLTRANSFERASE WBBL"/>
    <property type="match status" value="1"/>
</dbReference>
<organism evidence="6 7">
    <name type="scientific">Massilia hydrophila</name>
    <dbReference type="NCBI Taxonomy" id="3044279"/>
    <lineage>
        <taxon>Bacteria</taxon>
        <taxon>Pseudomonadati</taxon>
        <taxon>Pseudomonadota</taxon>
        <taxon>Betaproteobacteria</taxon>
        <taxon>Burkholderiales</taxon>
        <taxon>Oxalobacteraceae</taxon>
        <taxon>Telluria group</taxon>
        <taxon>Massilia</taxon>
    </lineage>
</organism>
<dbReference type="Proteomes" id="UP001198602">
    <property type="component" value="Unassembled WGS sequence"/>
</dbReference>
<evidence type="ECO:0000313" key="6">
    <source>
        <dbReference type="EMBL" id="MCA1854877.1"/>
    </source>
</evidence>
<keyword evidence="7" id="KW-1185">Reference proteome</keyword>
<evidence type="ECO:0000256" key="3">
    <source>
        <dbReference type="ARBA" id="ARBA00022679"/>
    </source>
</evidence>
<evidence type="ECO:0000313" key="7">
    <source>
        <dbReference type="Proteomes" id="UP001198602"/>
    </source>
</evidence>
<keyword evidence="3" id="KW-0808">Transferase</keyword>
<dbReference type="InterPro" id="IPR001173">
    <property type="entry name" value="Glyco_trans_2-like"/>
</dbReference>
<keyword evidence="4" id="KW-1133">Transmembrane helix</keyword>
<evidence type="ECO:0000259" key="5">
    <source>
        <dbReference type="Pfam" id="PF00535"/>
    </source>
</evidence>
<feature type="domain" description="Glycosyltransferase 2-like" evidence="5">
    <location>
        <begin position="13"/>
        <end position="144"/>
    </location>
</feature>
<feature type="transmembrane region" description="Helical" evidence="4">
    <location>
        <begin position="252"/>
        <end position="280"/>
    </location>
</feature>
<dbReference type="EMBL" id="JAHYBX010000001">
    <property type="protein sequence ID" value="MCA1854877.1"/>
    <property type="molecule type" value="Genomic_DNA"/>
</dbReference>
<protein>
    <submittedName>
        <fullName evidence="6">Glycosyltransferase family 2 protein</fullName>
    </submittedName>
</protein>
<gene>
    <name evidence="6" type="ORF">LE190_02890</name>
</gene>
<keyword evidence="2" id="KW-0328">Glycosyltransferase</keyword>
<sequence length="332" mass="36243">MPDSTDEDNIAVSVIVPACGRLDLLDRCLDALVRQALDPRHYEIVVVDDEPNHNTLHLVSGWRSRSVERGPHLSYVANPGPAGPASARNRGWRTARASILAFTTDDAVPGPRWLAAGLAAFGDGADVVCGRIQASAPARAAERQLRAPGPEEAGFTSASCFFRKHVLEGLDGFDERFSLPRAGDADMYFRLLEQGVRIVRAPDALVDYPLPPPPWGASLLQIRHVVFDALLYKKHPALYRQMVEPRPCWNHYAITGLLLLALAGLLAGLPVLAGLGWAAWLALTARLCAQRLRGLAHTPLQLAEIVLTSALLPPLTVFWRLAGALRYRVRFA</sequence>
<dbReference type="RefSeq" id="WP_225237296.1">
    <property type="nucleotide sequence ID" value="NZ_JAHYBX010000001.1"/>
</dbReference>
<evidence type="ECO:0000256" key="1">
    <source>
        <dbReference type="ARBA" id="ARBA00006739"/>
    </source>
</evidence>
<evidence type="ECO:0000256" key="4">
    <source>
        <dbReference type="SAM" id="Phobius"/>
    </source>
</evidence>
<proteinExistence type="inferred from homology"/>
<keyword evidence="4" id="KW-0472">Membrane</keyword>
<keyword evidence="4" id="KW-0812">Transmembrane</keyword>
<dbReference type="Gene3D" id="3.90.550.10">
    <property type="entry name" value="Spore Coat Polysaccharide Biosynthesis Protein SpsA, Chain A"/>
    <property type="match status" value="1"/>
</dbReference>
<dbReference type="InterPro" id="IPR029044">
    <property type="entry name" value="Nucleotide-diphossugar_trans"/>
</dbReference>
<comment type="similarity">
    <text evidence="1">Belongs to the glycosyltransferase 2 family.</text>
</comment>
<accession>A0ABS7Y707</accession>
<reference evidence="6 7" key="1">
    <citation type="submission" date="2021-07" db="EMBL/GenBank/DDBJ databases">
        <title>Characterization of Violacein-producing bacteria and related species.</title>
        <authorList>
            <person name="Wilson H.S."/>
            <person name="De Leon M.E."/>
        </authorList>
    </citation>
    <scope>NUCLEOTIDE SEQUENCE [LARGE SCALE GENOMIC DNA]</scope>
    <source>
        <strain evidence="6 7">HSC-2F05</strain>
    </source>
</reference>
<dbReference type="PANTHER" id="PTHR43179:SF12">
    <property type="entry name" value="GALACTOFURANOSYLTRANSFERASE GLFT2"/>
    <property type="match status" value="1"/>
</dbReference>
<feature type="transmembrane region" description="Helical" evidence="4">
    <location>
        <begin position="300"/>
        <end position="322"/>
    </location>
</feature>
<evidence type="ECO:0000256" key="2">
    <source>
        <dbReference type="ARBA" id="ARBA00022676"/>
    </source>
</evidence>
<comment type="caution">
    <text evidence="6">The sequence shown here is derived from an EMBL/GenBank/DDBJ whole genome shotgun (WGS) entry which is preliminary data.</text>
</comment>
<name>A0ABS7Y707_9BURK</name>